<organism evidence="1 2">
    <name type="scientific">Paratrimastix pyriformis</name>
    <dbReference type="NCBI Taxonomy" id="342808"/>
    <lineage>
        <taxon>Eukaryota</taxon>
        <taxon>Metamonada</taxon>
        <taxon>Preaxostyla</taxon>
        <taxon>Paratrimastigidae</taxon>
        <taxon>Paratrimastix</taxon>
    </lineage>
</organism>
<comment type="caution">
    <text evidence="1">The sequence shown here is derived from an EMBL/GenBank/DDBJ whole genome shotgun (WGS) entry which is preliminary data.</text>
</comment>
<dbReference type="Proteomes" id="UP001141327">
    <property type="component" value="Unassembled WGS sequence"/>
</dbReference>
<accession>A0ABQ8UGK6</accession>
<evidence type="ECO:0000313" key="1">
    <source>
        <dbReference type="EMBL" id="KAJ4456827.1"/>
    </source>
</evidence>
<dbReference type="InterPro" id="IPR032675">
    <property type="entry name" value="LRR_dom_sf"/>
</dbReference>
<reference evidence="1" key="1">
    <citation type="journal article" date="2022" name="bioRxiv">
        <title>Genomics of Preaxostyla Flagellates Illuminates Evolutionary Transitions and the Path Towards Mitochondrial Loss.</title>
        <authorList>
            <person name="Novak L.V.F."/>
            <person name="Treitli S.C."/>
            <person name="Pyrih J."/>
            <person name="Halakuc P."/>
            <person name="Pipaliya S.V."/>
            <person name="Vacek V."/>
            <person name="Brzon O."/>
            <person name="Soukal P."/>
            <person name="Eme L."/>
            <person name="Dacks J.B."/>
            <person name="Karnkowska A."/>
            <person name="Elias M."/>
            <person name="Hampl V."/>
        </authorList>
    </citation>
    <scope>NUCLEOTIDE SEQUENCE</scope>
    <source>
        <strain evidence="1">RCP-MX</strain>
    </source>
</reference>
<name>A0ABQ8UGK6_9EUKA</name>
<dbReference type="Gene3D" id="3.80.10.10">
    <property type="entry name" value="Ribonuclease Inhibitor"/>
    <property type="match status" value="2"/>
</dbReference>
<keyword evidence="2" id="KW-1185">Reference proteome</keyword>
<dbReference type="EMBL" id="JAPMOS010000060">
    <property type="protein sequence ID" value="KAJ4456827.1"/>
    <property type="molecule type" value="Genomic_DNA"/>
</dbReference>
<evidence type="ECO:0000313" key="2">
    <source>
        <dbReference type="Proteomes" id="UP001141327"/>
    </source>
</evidence>
<gene>
    <name evidence="1" type="ORF">PAPYR_7851</name>
</gene>
<dbReference type="PANTHER" id="PTHR13318">
    <property type="entry name" value="PARTNER OF PAIRED, ISOFORM B-RELATED"/>
    <property type="match status" value="1"/>
</dbReference>
<dbReference type="SUPFAM" id="SSF52047">
    <property type="entry name" value="RNI-like"/>
    <property type="match status" value="2"/>
</dbReference>
<protein>
    <submittedName>
        <fullName evidence="1">Uncharacterized protein</fullName>
    </submittedName>
</protein>
<sequence>MDNRKPRHEVWLPSLFYITFFRMAHQCTQFAKNPPAADFDLWMRLPPELLRTIVEASPNTLYAYIQLLSLSHAIRAGIRGTLREMSFIASTSALSDLAPDADALVALVGPCKTLVKLAFPTPQKWGAVGKCGDVTEEAASANWVDEAFGGHTQLAVLTNFPSPSDDDVVRMLGHLPGLVELTVSPSRCVSALMLATLARSCPRLQVLQCTVSPDFAQTDPAALAQLASSLERLALWGPRPEQVGPLVGRLSAVTSLKLVQCPPAALEPIASHLTALKLRRCLREGDLPGPWLNRLEALSLDMTSGPFSPRLASLLAANQHTLGRLSLKLLLEPTAAPLVATSLGALPHLTRLRLSVQGPGSLAALVPPELADRLVRLRIELDTAADPTPMRIASRSLQSLRLTVERDDGRRRAVGSGRAGEETYRGRLSVAAAARDVERLPGLALHCPALVDLEMAHCRIASLQCPRLRTITAPAQSLEGAAPLPDLEAIGSRWWWRMDDTFWADPAWLLAGSPRLRVLSRVSLTQPDLMARLCASPSLVRLEELYLDVSRLPNPLVMQLPRQLEHLDLRLEGPDRRPSLLDLHLEAPGLRDLQLGIPDSSFLPSVRVLLRNCPSLAHIWFKKTFASLSLEADETFQPRCLYIEEGLEPACLLGLLTRHGAHLHALSLQRGGLRASAIWPALMEALAGLPRLSSLVLEASGGSSPLSLACPHLRELLLRGLPGEFKVVLACPLLERLLGIRHPSSQLELALPTPNLNLSAMA</sequence>
<proteinExistence type="predicted"/>